<evidence type="ECO:0000256" key="2">
    <source>
        <dbReference type="SAM" id="SignalP"/>
    </source>
</evidence>
<keyword evidence="4" id="KW-1185">Reference proteome</keyword>
<feature type="region of interest" description="Disordered" evidence="1">
    <location>
        <begin position="49"/>
        <end position="71"/>
    </location>
</feature>
<protein>
    <recommendedName>
        <fullName evidence="5">Secreted protein</fullName>
    </recommendedName>
</protein>
<evidence type="ECO:0000256" key="1">
    <source>
        <dbReference type="SAM" id="MobiDB-lite"/>
    </source>
</evidence>
<gene>
    <name evidence="3" type="ORF">SAMN05216605_1336</name>
</gene>
<evidence type="ECO:0000313" key="4">
    <source>
        <dbReference type="Proteomes" id="UP000182894"/>
    </source>
</evidence>
<dbReference type="Proteomes" id="UP000182894">
    <property type="component" value="Unassembled WGS sequence"/>
</dbReference>
<reference evidence="4" key="1">
    <citation type="submission" date="2016-10" db="EMBL/GenBank/DDBJ databases">
        <authorList>
            <person name="Varghese N."/>
            <person name="Submissions S."/>
        </authorList>
    </citation>
    <scope>NUCLEOTIDE SEQUENCE [LARGE SCALE GENOMIC DNA]</scope>
    <source>
        <strain evidence="4">ATCC 700689</strain>
    </source>
</reference>
<proteinExistence type="predicted"/>
<feature type="chain" id="PRO_5010281521" description="Secreted protein" evidence="2">
    <location>
        <begin position="22"/>
        <end position="71"/>
    </location>
</feature>
<dbReference type="RefSeq" id="WP_062384627.1">
    <property type="nucleotide sequence ID" value="NZ_BBQJ01000025.1"/>
</dbReference>
<feature type="compositionally biased region" description="Polar residues" evidence="1">
    <location>
        <begin position="62"/>
        <end position="71"/>
    </location>
</feature>
<evidence type="ECO:0000313" key="3">
    <source>
        <dbReference type="EMBL" id="SDJ49503.1"/>
    </source>
</evidence>
<evidence type="ECO:0008006" key="5">
    <source>
        <dbReference type="Google" id="ProtNLM"/>
    </source>
</evidence>
<feature type="compositionally biased region" description="Basic and acidic residues" evidence="1">
    <location>
        <begin position="50"/>
        <end position="59"/>
    </location>
</feature>
<keyword evidence="2" id="KW-0732">Signal</keyword>
<dbReference type="EMBL" id="FNCO01000033">
    <property type="protein sequence ID" value="SDJ49503.1"/>
    <property type="molecule type" value="Genomic_DNA"/>
</dbReference>
<dbReference type="STRING" id="89065.SAMN05216605_1336"/>
<sequence length="71" mass="7630">MNLLKSMVLTVAALSSPALFAQDGSELASQAAQKMKIAQEVRFQNQNDAKATEYVKSDDNAPANQTKKTDG</sequence>
<accession>A0A1G8U702</accession>
<organism evidence="3 4">
    <name type="scientific">Pseudomonas abietaniphila</name>
    <dbReference type="NCBI Taxonomy" id="89065"/>
    <lineage>
        <taxon>Bacteria</taxon>
        <taxon>Pseudomonadati</taxon>
        <taxon>Pseudomonadota</taxon>
        <taxon>Gammaproteobacteria</taxon>
        <taxon>Pseudomonadales</taxon>
        <taxon>Pseudomonadaceae</taxon>
        <taxon>Pseudomonas</taxon>
    </lineage>
</organism>
<name>A0A1G8U702_9PSED</name>
<dbReference type="OrthoDB" id="7023443at2"/>
<dbReference type="AlphaFoldDB" id="A0A1G8U702"/>
<feature type="signal peptide" evidence="2">
    <location>
        <begin position="1"/>
        <end position="21"/>
    </location>
</feature>